<comment type="caution">
    <text evidence="1">The sequence shown here is derived from an EMBL/GenBank/DDBJ whole genome shotgun (WGS) entry which is preliminary data.</text>
</comment>
<accession>A0A644ZTB7</accession>
<organism evidence="1">
    <name type="scientific">bioreactor metagenome</name>
    <dbReference type="NCBI Taxonomy" id="1076179"/>
    <lineage>
        <taxon>unclassified sequences</taxon>
        <taxon>metagenomes</taxon>
        <taxon>ecological metagenomes</taxon>
    </lineage>
</organism>
<evidence type="ECO:0008006" key="2">
    <source>
        <dbReference type="Google" id="ProtNLM"/>
    </source>
</evidence>
<reference evidence="1" key="1">
    <citation type="submission" date="2019-08" db="EMBL/GenBank/DDBJ databases">
        <authorList>
            <person name="Kucharzyk K."/>
            <person name="Murdoch R.W."/>
            <person name="Higgins S."/>
            <person name="Loffler F."/>
        </authorList>
    </citation>
    <scope>NUCLEOTIDE SEQUENCE</scope>
</reference>
<dbReference type="EMBL" id="VSSQ01010363">
    <property type="protein sequence ID" value="MPM44135.1"/>
    <property type="molecule type" value="Genomic_DNA"/>
</dbReference>
<evidence type="ECO:0000313" key="1">
    <source>
        <dbReference type="EMBL" id="MPM44135.1"/>
    </source>
</evidence>
<sequence>MDKYISEGMSEKEAMKLVSKDRGVSKREIYAYLNKD</sequence>
<proteinExistence type="predicted"/>
<name>A0A644ZTB7_9ZZZZ</name>
<gene>
    <name evidence="1" type="ORF">SDC9_90813</name>
</gene>
<protein>
    <recommendedName>
        <fullName evidence="2">Ribosomal RNA small subunit methyltransferase I</fullName>
    </recommendedName>
</protein>
<dbReference type="AlphaFoldDB" id="A0A644ZTB7"/>